<evidence type="ECO:0000256" key="2">
    <source>
        <dbReference type="ARBA" id="ARBA00005528"/>
    </source>
</evidence>
<dbReference type="PANTHER" id="PTHR30027:SF3">
    <property type="entry name" value="16S RRNA (URACIL(1498)-N(3))-METHYLTRANSFERASE"/>
    <property type="match status" value="1"/>
</dbReference>
<evidence type="ECO:0000256" key="4">
    <source>
        <dbReference type="ARBA" id="ARBA00022552"/>
    </source>
</evidence>
<dbReference type="Proteomes" id="UP001320119">
    <property type="component" value="Chromosome"/>
</dbReference>
<dbReference type="CDD" id="cd18084">
    <property type="entry name" value="RsmE-like"/>
    <property type="match status" value="1"/>
</dbReference>
<dbReference type="GO" id="GO:0005737">
    <property type="term" value="C:cytoplasm"/>
    <property type="evidence" value="ECO:0007669"/>
    <property type="project" value="UniProtKB-SubCell"/>
</dbReference>
<keyword evidence="13" id="KW-1185">Reference proteome</keyword>
<dbReference type="AlphaFoldDB" id="A0AAN1WKF0"/>
<dbReference type="GO" id="GO:0070475">
    <property type="term" value="P:rRNA base methylation"/>
    <property type="evidence" value="ECO:0007669"/>
    <property type="project" value="TreeGrafter"/>
</dbReference>
<dbReference type="SUPFAM" id="SSF75217">
    <property type="entry name" value="alpha/beta knot"/>
    <property type="match status" value="1"/>
</dbReference>
<dbReference type="InterPro" id="IPR029028">
    <property type="entry name" value="Alpha/beta_knot_MTases"/>
</dbReference>
<dbReference type="PANTHER" id="PTHR30027">
    <property type="entry name" value="RIBOSOMAL RNA SMALL SUBUNIT METHYLTRANSFERASE E"/>
    <property type="match status" value="1"/>
</dbReference>
<feature type="domain" description="Ribosomal RNA small subunit methyltransferase E methyltransferase" evidence="11">
    <location>
        <begin position="74"/>
        <end position="232"/>
    </location>
</feature>
<dbReference type="GO" id="GO:0070042">
    <property type="term" value="F:rRNA (uridine-N3-)-methyltransferase activity"/>
    <property type="evidence" value="ECO:0007669"/>
    <property type="project" value="TreeGrafter"/>
</dbReference>
<comment type="similarity">
    <text evidence="2 10">Belongs to the RNA methyltransferase RsmE family.</text>
</comment>
<dbReference type="RefSeq" id="WP_236984357.1">
    <property type="nucleotide sequence ID" value="NZ_AP023086.1"/>
</dbReference>
<comment type="catalytic activity">
    <reaction evidence="9 10">
        <text>uridine(1498) in 16S rRNA + S-adenosyl-L-methionine = N(3)-methyluridine(1498) in 16S rRNA + S-adenosyl-L-homocysteine + H(+)</text>
        <dbReference type="Rhea" id="RHEA:42920"/>
        <dbReference type="Rhea" id="RHEA-COMP:10283"/>
        <dbReference type="Rhea" id="RHEA-COMP:10284"/>
        <dbReference type="ChEBI" id="CHEBI:15378"/>
        <dbReference type="ChEBI" id="CHEBI:57856"/>
        <dbReference type="ChEBI" id="CHEBI:59789"/>
        <dbReference type="ChEBI" id="CHEBI:65315"/>
        <dbReference type="ChEBI" id="CHEBI:74502"/>
        <dbReference type="EC" id="2.1.1.193"/>
    </reaction>
</comment>
<evidence type="ECO:0000313" key="13">
    <source>
        <dbReference type="Proteomes" id="UP001320119"/>
    </source>
</evidence>
<dbReference type="InterPro" id="IPR046886">
    <property type="entry name" value="RsmE_MTase_dom"/>
</dbReference>
<dbReference type="Gene3D" id="3.40.1280.10">
    <property type="match status" value="1"/>
</dbReference>
<evidence type="ECO:0000256" key="8">
    <source>
        <dbReference type="ARBA" id="ARBA00025699"/>
    </source>
</evidence>
<accession>A0AAN1WKF0</accession>
<proteinExistence type="inferred from homology"/>
<protein>
    <recommendedName>
        <fullName evidence="10">Ribosomal RNA small subunit methyltransferase E</fullName>
        <ecNumber evidence="10">2.1.1.193</ecNumber>
    </recommendedName>
</protein>
<dbReference type="KEGG" id="marq:MARGE09_P3464"/>
<keyword evidence="5 10" id="KW-0489">Methyltransferase</keyword>
<dbReference type="InterPro" id="IPR006700">
    <property type="entry name" value="RsmE"/>
</dbReference>
<organism evidence="12 13">
    <name type="scientific">Marinagarivorans cellulosilyticus</name>
    <dbReference type="NCBI Taxonomy" id="2721545"/>
    <lineage>
        <taxon>Bacteria</taxon>
        <taxon>Pseudomonadati</taxon>
        <taxon>Pseudomonadota</taxon>
        <taxon>Gammaproteobacteria</taxon>
        <taxon>Cellvibrionales</taxon>
        <taxon>Cellvibrionaceae</taxon>
        <taxon>Marinagarivorans</taxon>
    </lineage>
</organism>
<evidence type="ECO:0000256" key="3">
    <source>
        <dbReference type="ARBA" id="ARBA00022490"/>
    </source>
</evidence>
<evidence type="ECO:0000256" key="7">
    <source>
        <dbReference type="ARBA" id="ARBA00022691"/>
    </source>
</evidence>
<gene>
    <name evidence="12" type="ORF">MARGE09_P3464</name>
</gene>
<evidence type="ECO:0000256" key="9">
    <source>
        <dbReference type="ARBA" id="ARBA00047944"/>
    </source>
</evidence>
<name>A0AAN1WKF0_9GAMM</name>
<evidence type="ECO:0000259" key="11">
    <source>
        <dbReference type="Pfam" id="PF04452"/>
    </source>
</evidence>
<dbReference type="Pfam" id="PF04452">
    <property type="entry name" value="Methyltrans_RNA"/>
    <property type="match status" value="1"/>
</dbReference>
<comment type="function">
    <text evidence="8 10">Specifically methylates the N3 position of the uracil ring of uridine 1498 (m3U1498) in 16S rRNA. Acts on the fully assembled 30S ribosomal subunit.</text>
</comment>
<dbReference type="NCBIfam" id="TIGR00046">
    <property type="entry name" value="RsmE family RNA methyltransferase"/>
    <property type="match status" value="1"/>
</dbReference>
<evidence type="ECO:0000256" key="5">
    <source>
        <dbReference type="ARBA" id="ARBA00022603"/>
    </source>
</evidence>
<keyword evidence="6 10" id="KW-0808">Transferase</keyword>
<comment type="subcellular location">
    <subcellularLocation>
        <location evidence="1 10">Cytoplasm</location>
    </subcellularLocation>
</comment>
<keyword evidence="7 10" id="KW-0949">S-adenosyl-L-methionine</keyword>
<dbReference type="EMBL" id="AP023086">
    <property type="protein sequence ID" value="BCD99263.1"/>
    <property type="molecule type" value="Genomic_DNA"/>
</dbReference>
<evidence type="ECO:0000313" key="12">
    <source>
        <dbReference type="EMBL" id="BCD99263.1"/>
    </source>
</evidence>
<dbReference type="NCBIfam" id="NF008700">
    <property type="entry name" value="PRK11713.5-4"/>
    <property type="match status" value="1"/>
</dbReference>
<dbReference type="PIRSF" id="PIRSF015601">
    <property type="entry name" value="MTase_slr0722"/>
    <property type="match status" value="1"/>
</dbReference>
<dbReference type="InterPro" id="IPR029026">
    <property type="entry name" value="tRNA_m1G_MTases_N"/>
</dbReference>
<dbReference type="EC" id="2.1.1.193" evidence="10"/>
<reference evidence="12 13" key="1">
    <citation type="journal article" date="2022" name="IScience">
        <title>An ultrasensitive nanofiber-based assay for enzymatic hydrolysis and deep-sea microbial degradation of cellulose.</title>
        <authorList>
            <person name="Tsudome M."/>
            <person name="Tachioka M."/>
            <person name="Miyazaki M."/>
            <person name="Uchimura K."/>
            <person name="Tsuda M."/>
            <person name="Takaki Y."/>
            <person name="Deguchi S."/>
        </authorList>
    </citation>
    <scope>NUCLEOTIDE SEQUENCE [LARGE SCALE GENOMIC DNA]</scope>
    <source>
        <strain evidence="12 13">GE09</strain>
    </source>
</reference>
<keyword evidence="3 10" id="KW-0963">Cytoplasm</keyword>
<evidence type="ECO:0000256" key="6">
    <source>
        <dbReference type="ARBA" id="ARBA00022679"/>
    </source>
</evidence>
<evidence type="ECO:0000256" key="10">
    <source>
        <dbReference type="PIRNR" id="PIRNR015601"/>
    </source>
</evidence>
<evidence type="ECO:0000256" key="1">
    <source>
        <dbReference type="ARBA" id="ARBA00004496"/>
    </source>
</evidence>
<sequence>MNLLLLRESDVINNAQTVLNDYRAEHIIKVLKLPVNHTLTIGAINGMVGTATVLAIANNTVTLGNITLTAPPPAQIDVELILALPRPRMLQRSLQTIATMGVKKLHLIHTQRVEKSFWQTPLLKEDSIAEQLILGLEQAKATQIPEVIQHKKWRPFIQDQLPLMQQQQKIIAHPGSYPKATPLTAQSSVLAIGPEGGFTQEEVDTFLSNQFSPVQLGDRILRVETAVPVLLAKLF</sequence>
<keyword evidence="4 10" id="KW-0698">rRNA processing</keyword>